<dbReference type="EMBL" id="KZ155826">
    <property type="protein sequence ID" value="OUS43830.1"/>
    <property type="molecule type" value="Genomic_DNA"/>
</dbReference>
<evidence type="ECO:0000313" key="5">
    <source>
        <dbReference type="Proteomes" id="UP000009170"/>
    </source>
</evidence>
<dbReference type="OrthoDB" id="534847at2759"/>
<feature type="transmembrane region" description="Helical" evidence="2">
    <location>
        <begin position="166"/>
        <end position="186"/>
    </location>
</feature>
<organism evidence="3 5">
    <name type="scientific">Ostreococcus tauri</name>
    <name type="common">Marine green alga</name>
    <dbReference type="NCBI Taxonomy" id="70448"/>
    <lineage>
        <taxon>Eukaryota</taxon>
        <taxon>Viridiplantae</taxon>
        <taxon>Chlorophyta</taxon>
        <taxon>Mamiellophyceae</taxon>
        <taxon>Mamiellales</taxon>
        <taxon>Bathycoccaceae</taxon>
        <taxon>Ostreococcus</taxon>
    </lineage>
</organism>
<feature type="compositionally biased region" description="Low complexity" evidence="1">
    <location>
        <begin position="60"/>
        <end position="72"/>
    </location>
</feature>
<reference evidence="3 5" key="1">
    <citation type="journal article" date="2006" name="Proc. Natl. Acad. Sci. U.S.A.">
        <title>Genome analysis of the smallest free-living eukaryote Ostreococcus tauri unveils many unique features.</title>
        <authorList>
            <person name="Derelle E."/>
            <person name="Ferraz C."/>
            <person name="Rombauts S."/>
            <person name="Rouze P."/>
            <person name="Worden A.Z."/>
            <person name="Robbens S."/>
            <person name="Partensky F."/>
            <person name="Degroeve S."/>
            <person name="Echeynie S."/>
            <person name="Cooke R."/>
            <person name="Saeys Y."/>
            <person name="Wuyts J."/>
            <person name="Jabbari K."/>
            <person name="Bowler C."/>
            <person name="Panaud O."/>
            <person name="Piegu B."/>
            <person name="Ball S.G."/>
            <person name="Ral J.-P."/>
            <person name="Bouget F.-Y."/>
            <person name="Piganeau G."/>
            <person name="De Baets B."/>
            <person name="Picard A."/>
            <person name="Delseny M."/>
            <person name="Demaille J."/>
            <person name="Van de Peer Y."/>
            <person name="Moreau H."/>
        </authorList>
    </citation>
    <scope>NUCLEOTIDE SEQUENCE [LARGE SCALE GENOMIC DNA]</scope>
    <source>
        <strain evidence="3 5">OTTH0595</strain>
    </source>
</reference>
<dbReference type="EMBL" id="CAID01000003">
    <property type="protein sequence ID" value="CEF97098.1"/>
    <property type="molecule type" value="Genomic_DNA"/>
</dbReference>
<dbReference type="Proteomes" id="UP000195557">
    <property type="component" value="Unassembled WGS sequence"/>
</dbReference>
<sequence>MTPCWTSTRACASSCVARRRTDYFHHSVSQSRDVFGSKKMKHWGTRTESGVSSSHRRISRSASSNEPSSSESKGDAFALAGFFLGAPAIATLIDPCKLVRDGLGLTCASPAFGENFENASQVQHFANAFGTEAFALVALAGLYTLKDAAENDRLKSETYQRLALAMVLYSGSLMVAFGGAFAQAVATGEVGPSAVAVGAVVASLTPAGYSGYKAIKEFGPGHNATWERIGKDFDSVKQLGKNSEKGGKLELFYKASFWSSLIVGGSFAFSPLSPLAIMNETAPSAQLIQRAFGLATCFLLAPTQYVLVDAASRGRLGGGTFKKLNLSIAVAIALVDWMTIYTFTVLSSLAPAEQTLESASGGLPNYYGALVVSGAIVAVYLYQGLFAKK</sequence>
<dbReference type="InParanoid" id="A0A090N2W9"/>
<evidence type="ECO:0000313" key="4">
    <source>
        <dbReference type="EMBL" id="OUS43830.1"/>
    </source>
</evidence>
<keyword evidence="2" id="KW-1133">Transmembrane helix</keyword>
<name>A0A090N2W9_OSTTA</name>
<evidence type="ECO:0000256" key="1">
    <source>
        <dbReference type="SAM" id="MobiDB-lite"/>
    </source>
</evidence>
<proteinExistence type="predicted"/>
<accession>A0A090N2W9</accession>
<accession>A0A1Y5I2U7</accession>
<feature type="transmembrane region" description="Helical" evidence="2">
    <location>
        <begin position="251"/>
        <end position="272"/>
    </location>
</feature>
<reference evidence="3" key="2">
    <citation type="journal article" date="2014" name="BMC Genomics">
        <title>An improved genome of the model marine alga Ostreococcus tauri unfolds by assessing Illumina de novo assemblies.</title>
        <authorList>
            <person name="Blanc-Mathieu R."/>
            <person name="Verhelst B."/>
            <person name="Derelle E."/>
            <person name="Rombauts S."/>
            <person name="Bouget F.Y."/>
            <person name="Carre I."/>
            <person name="Chateau A."/>
            <person name="Eyre-Walker A."/>
            <person name="Grimsley N."/>
            <person name="Moreau H."/>
            <person name="Piegu B."/>
            <person name="Rivals E."/>
            <person name="Schackwitz W."/>
            <person name="Van de Peer Y."/>
            <person name="Piganeau G."/>
        </authorList>
    </citation>
    <scope>NUCLEOTIDE SEQUENCE</scope>
    <source>
        <strain evidence="3">RCC4221</strain>
    </source>
</reference>
<feature type="transmembrane region" description="Helical" evidence="2">
    <location>
        <begin position="324"/>
        <end position="346"/>
    </location>
</feature>
<keyword evidence="5" id="KW-1185">Reference proteome</keyword>
<reference evidence="4" key="3">
    <citation type="submission" date="2017-04" db="EMBL/GenBank/DDBJ databases">
        <title>Population genomics of picophytoplankton unveils novel chromosome hypervariability.</title>
        <authorList>
            <consortium name="DOE Joint Genome Institute"/>
            <person name="Blanc-Mathieu R."/>
            <person name="Krasovec M."/>
            <person name="Hebrard M."/>
            <person name="Yau S."/>
            <person name="Desgranges E."/>
            <person name="Martin J."/>
            <person name="Schackwitz W."/>
            <person name="Kuo A."/>
            <person name="Salin G."/>
            <person name="Donnadieu C."/>
            <person name="Desdevises Y."/>
            <person name="Sanchez-Ferandin S."/>
            <person name="Moreau H."/>
            <person name="Rivals E."/>
            <person name="Grigoriev I.V."/>
            <person name="Grimsley N."/>
            <person name="Eyre-Walker A."/>
            <person name="Piganeau G."/>
        </authorList>
    </citation>
    <scope>NUCLEOTIDE SEQUENCE [LARGE SCALE GENOMIC DNA]</scope>
    <source>
        <strain evidence="4">RCC 1115</strain>
    </source>
</reference>
<feature type="transmembrane region" description="Helical" evidence="2">
    <location>
        <begin position="366"/>
        <end position="387"/>
    </location>
</feature>
<gene>
    <name evidence="4" type="ORF">BE221DRAFT_193938</name>
    <name evidence="3" type="ORF">OT_ostta03g02260</name>
</gene>
<protein>
    <submittedName>
        <fullName evidence="3">Unnamed product</fullName>
    </submittedName>
</protein>
<evidence type="ECO:0000313" key="3">
    <source>
        <dbReference type="EMBL" id="CEF97098.1"/>
    </source>
</evidence>
<keyword evidence="2" id="KW-0812">Transmembrane</keyword>
<dbReference type="AlphaFoldDB" id="A0A090N2W9"/>
<evidence type="ECO:0000256" key="2">
    <source>
        <dbReference type="SAM" id="Phobius"/>
    </source>
</evidence>
<feature type="transmembrane region" description="Helical" evidence="2">
    <location>
        <begin position="292"/>
        <end position="312"/>
    </location>
</feature>
<feature type="region of interest" description="Disordered" evidence="1">
    <location>
        <begin position="39"/>
        <end position="72"/>
    </location>
</feature>
<accession>A0A454Y6E6</accession>
<dbReference type="Proteomes" id="UP000009170">
    <property type="component" value="Unassembled WGS sequence"/>
</dbReference>
<feature type="transmembrane region" description="Helical" evidence="2">
    <location>
        <begin position="192"/>
        <end position="212"/>
    </location>
</feature>
<keyword evidence="2" id="KW-0472">Membrane</keyword>